<organism evidence="1 2">
    <name type="scientific">Vagococcus teuberi</name>
    <dbReference type="NCBI Taxonomy" id="519472"/>
    <lineage>
        <taxon>Bacteria</taxon>
        <taxon>Bacillati</taxon>
        <taxon>Bacillota</taxon>
        <taxon>Bacilli</taxon>
        <taxon>Lactobacillales</taxon>
        <taxon>Enterococcaceae</taxon>
        <taxon>Vagococcus</taxon>
    </lineage>
</organism>
<dbReference type="AlphaFoldDB" id="A0A1J0A8F0"/>
<reference evidence="1 2" key="1">
    <citation type="submission" date="2016-09" db="EMBL/GenBank/DDBJ databases">
        <title>Vagococcus teuberi sp. nov., isolated from the Malian artisanal sour milk fene.</title>
        <authorList>
            <person name="Wullschleger S."/>
            <person name="Seifert C."/>
            <person name="Baumgartner S."/>
            <person name="Lacroix C."/>
            <person name="Bonfoh B."/>
            <person name="Stevens M.J."/>
            <person name="Meile L."/>
        </authorList>
    </citation>
    <scope>NUCLEOTIDE SEQUENCE [LARGE SCALE GENOMIC DNA]</scope>
    <source>
        <strain evidence="1 2">DSM 21459</strain>
    </source>
</reference>
<evidence type="ECO:0008006" key="3">
    <source>
        <dbReference type="Google" id="ProtNLM"/>
    </source>
</evidence>
<protein>
    <recommendedName>
        <fullName evidence="3">Lipoprotein</fullName>
    </recommendedName>
</protein>
<name>A0A1J0A8F0_9ENTE</name>
<dbReference type="STRING" id="519472.BHY08_01630"/>
<proteinExistence type="predicted"/>
<dbReference type="PROSITE" id="PS51257">
    <property type="entry name" value="PROKAR_LIPOPROTEIN"/>
    <property type="match status" value="1"/>
</dbReference>
<dbReference type="EMBL" id="CP017267">
    <property type="protein sequence ID" value="APB32191.1"/>
    <property type="molecule type" value="Genomic_DNA"/>
</dbReference>
<keyword evidence="2" id="KW-1185">Reference proteome</keyword>
<dbReference type="Proteomes" id="UP000191200">
    <property type="component" value="Chromosome"/>
</dbReference>
<evidence type="ECO:0000313" key="1">
    <source>
        <dbReference type="EMBL" id="APB32191.1"/>
    </source>
</evidence>
<sequence length="81" mass="9114">MRIKKMSVLLLCTGLFLVGCSKNGEKQDSETVKEVNLDDIKSKGKKQTKTVDGKEVEEYIMEDGTTIQMDPEMQNQDAQSE</sequence>
<accession>A0A1J0A8F0</accession>
<evidence type="ECO:0000313" key="2">
    <source>
        <dbReference type="Proteomes" id="UP000191200"/>
    </source>
</evidence>
<dbReference type="KEGG" id="vte:BHY08_01630"/>
<gene>
    <name evidence="1" type="ORF">BHY08_01630</name>
</gene>